<name>A0AA35RSK5_GEOBA</name>
<dbReference type="SMART" id="SM00864">
    <property type="entry name" value="Tubulin"/>
    <property type="match status" value="1"/>
</dbReference>
<keyword evidence="7" id="KW-1185">Reference proteome</keyword>
<organism evidence="6 7">
    <name type="scientific">Geodia barretti</name>
    <name type="common">Barrett's horny sponge</name>
    <dbReference type="NCBI Taxonomy" id="519541"/>
    <lineage>
        <taxon>Eukaryota</taxon>
        <taxon>Metazoa</taxon>
        <taxon>Porifera</taxon>
        <taxon>Demospongiae</taxon>
        <taxon>Heteroscleromorpha</taxon>
        <taxon>Tetractinellida</taxon>
        <taxon>Astrophorina</taxon>
        <taxon>Geodiidae</taxon>
        <taxon>Geodia</taxon>
    </lineage>
</organism>
<dbReference type="PRINTS" id="PR00423">
    <property type="entry name" value="CELLDVISFTSZ"/>
</dbReference>
<comment type="caution">
    <text evidence="6">The sequence shown here is derived from an EMBL/GenBank/DDBJ whole genome shotgun (WGS) entry which is preliminary data.</text>
</comment>
<evidence type="ECO:0000313" key="6">
    <source>
        <dbReference type="EMBL" id="CAI8016537.1"/>
    </source>
</evidence>
<dbReference type="GO" id="GO:0051301">
    <property type="term" value="P:cell division"/>
    <property type="evidence" value="ECO:0007669"/>
    <property type="project" value="UniProtKB-KW"/>
</dbReference>
<evidence type="ECO:0000256" key="3">
    <source>
        <dbReference type="ARBA" id="ARBA00023134"/>
    </source>
</evidence>
<dbReference type="PANTHER" id="PTHR30314">
    <property type="entry name" value="CELL DIVISION PROTEIN FTSZ-RELATED"/>
    <property type="match status" value="1"/>
</dbReference>
<dbReference type="InterPro" id="IPR000158">
    <property type="entry name" value="Cell_div_FtsZ"/>
</dbReference>
<dbReference type="InterPro" id="IPR024757">
    <property type="entry name" value="FtsZ_C"/>
</dbReference>
<keyword evidence="2" id="KW-0547">Nucleotide-binding</keyword>
<evidence type="ECO:0000259" key="4">
    <source>
        <dbReference type="SMART" id="SM00864"/>
    </source>
</evidence>
<dbReference type="AlphaFoldDB" id="A0AA35RSK5"/>
<dbReference type="EMBL" id="CASHTH010001537">
    <property type="protein sequence ID" value="CAI8016537.1"/>
    <property type="molecule type" value="Genomic_DNA"/>
</dbReference>
<dbReference type="Gene3D" id="3.40.50.1440">
    <property type="entry name" value="Tubulin/FtsZ, GTPase domain"/>
    <property type="match status" value="1"/>
</dbReference>
<evidence type="ECO:0000256" key="2">
    <source>
        <dbReference type="ARBA" id="ARBA00022741"/>
    </source>
</evidence>
<dbReference type="Proteomes" id="UP001174909">
    <property type="component" value="Unassembled WGS sequence"/>
</dbReference>
<dbReference type="SUPFAM" id="SSF52490">
    <property type="entry name" value="Tubulin nucleotide-binding domain-like"/>
    <property type="match status" value="1"/>
</dbReference>
<comment type="similarity">
    <text evidence="1">Belongs to the FtsZ family.</text>
</comment>
<dbReference type="SUPFAM" id="SSF55307">
    <property type="entry name" value="Tubulin C-terminal domain-like"/>
    <property type="match status" value="1"/>
</dbReference>
<proteinExistence type="inferred from homology"/>
<evidence type="ECO:0000313" key="7">
    <source>
        <dbReference type="Proteomes" id="UP001174909"/>
    </source>
</evidence>
<dbReference type="GO" id="GO:0003924">
    <property type="term" value="F:GTPase activity"/>
    <property type="evidence" value="ECO:0007669"/>
    <property type="project" value="InterPro"/>
</dbReference>
<keyword evidence="6" id="KW-0132">Cell division</keyword>
<dbReference type="Pfam" id="PF00091">
    <property type="entry name" value="Tubulin"/>
    <property type="match status" value="1"/>
</dbReference>
<dbReference type="Pfam" id="PF12327">
    <property type="entry name" value="FtsZ_C"/>
    <property type="match status" value="1"/>
</dbReference>
<dbReference type="SMART" id="SM00865">
    <property type="entry name" value="Tubulin_C"/>
    <property type="match status" value="1"/>
</dbReference>
<gene>
    <name evidence="6" type="ORF">GBAR_LOCUS10133</name>
</gene>
<dbReference type="CDD" id="cd02201">
    <property type="entry name" value="FtsZ_type1"/>
    <property type="match status" value="1"/>
</dbReference>
<sequence>MVNTDIKSLEPSVQGAEIVQIGARSTHGWGAGGDSKMGEKAAEESEADLRAALKNAELVFITSGMGGGTGTGASPHVASIAKDMGALVVGVVTTPFSFEGSRRIGQAMNGVARLRPYLDNLIVIHNDRLLKYVDHDAEMVEAFRTADDVVTQGILSVSELINVPGEINVDFADVRTVMGFPGAALMAIGQGRGKMGVVDAARQAMANPLLNMSIKGAQGVLFSVKGGHSLTLGGVNAAGDLIARR</sequence>
<dbReference type="InterPro" id="IPR045061">
    <property type="entry name" value="FtsZ/CetZ"/>
</dbReference>
<keyword evidence="3" id="KW-0342">GTP-binding</keyword>
<dbReference type="GO" id="GO:0005737">
    <property type="term" value="C:cytoplasm"/>
    <property type="evidence" value="ECO:0007669"/>
    <property type="project" value="TreeGrafter"/>
</dbReference>
<dbReference type="GO" id="GO:0032153">
    <property type="term" value="C:cell division site"/>
    <property type="evidence" value="ECO:0007669"/>
    <property type="project" value="TreeGrafter"/>
</dbReference>
<reference evidence="6" key="1">
    <citation type="submission" date="2023-03" db="EMBL/GenBank/DDBJ databases">
        <authorList>
            <person name="Steffen K."/>
            <person name="Cardenas P."/>
        </authorList>
    </citation>
    <scope>NUCLEOTIDE SEQUENCE</scope>
</reference>
<protein>
    <submittedName>
        <fullName evidence="6">Cell division protein FtsZ</fullName>
    </submittedName>
</protein>
<dbReference type="InterPro" id="IPR018316">
    <property type="entry name" value="Tubulin/FtsZ_2-layer-sand-dom"/>
</dbReference>
<feature type="domain" description="Tubulin/FtsZ 2-layer sandwich" evidence="5">
    <location>
        <begin position="167"/>
        <end position="245"/>
    </location>
</feature>
<evidence type="ECO:0000256" key="1">
    <source>
        <dbReference type="ARBA" id="ARBA00009690"/>
    </source>
</evidence>
<keyword evidence="6" id="KW-0131">Cell cycle</keyword>
<dbReference type="InterPro" id="IPR008280">
    <property type="entry name" value="Tub_FtsZ_C"/>
</dbReference>
<dbReference type="InterPro" id="IPR003008">
    <property type="entry name" value="Tubulin_FtsZ_GTPase"/>
</dbReference>
<feature type="domain" description="Tubulin/FtsZ GTPase" evidence="4">
    <location>
        <begin position="1"/>
        <end position="165"/>
    </location>
</feature>
<evidence type="ECO:0000259" key="5">
    <source>
        <dbReference type="SMART" id="SM00865"/>
    </source>
</evidence>
<dbReference type="GO" id="GO:0005525">
    <property type="term" value="F:GTP binding"/>
    <property type="evidence" value="ECO:0007669"/>
    <property type="project" value="UniProtKB-KW"/>
</dbReference>
<dbReference type="PANTHER" id="PTHR30314:SF3">
    <property type="entry name" value="MITOCHONDRIAL DIVISION PROTEIN FSZA"/>
    <property type="match status" value="1"/>
</dbReference>
<accession>A0AA35RSK5</accession>
<dbReference type="InterPro" id="IPR036525">
    <property type="entry name" value="Tubulin/FtsZ_GTPase_sf"/>
</dbReference>